<dbReference type="Proteomes" id="UP001232750">
    <property type="component" value="Unassembled WGS sequence"/>
</dbReference>
<comment type="caution">
    <text evidence="2">The sequence shown here is derived from an EMBL/GenBank/DDBJ whole genome shotgun (WGS) entry which is preliminary data.</text>
</comment>
<accession>A0ABT7DQU1</accession>
<dbReference type="SUPFAM" id="SSF89155">
    <property type="entry name" value="TorD-like"/>
    <property type="match status" value="1"/>
</dbReference>
<dbReference type="PANTHER" id="PTHR34227:SF1">
    <property type="entry name" value="DIMETHYL SULFOXIDE REDUCTASE CHAPERONE-RELATED"/>
    <property type="match status" value="1"/>
</dbReference>
<keyword evidence="1" id="KW-0143">Chaperone</keyword>
<evidence type="ECO:0000313" key="2">
    <source>
        <dbReference type="EMBL" id="MDJ1650896.1"/>
    </source>
</evidence>
<dbReference type="PANTHER" id="PTHR34227">
    <property type="entry name" value="CHAPERONE PROTEIN YCDY"/>
    <property type="match status" value="1"/>
</dbReference>
<dbReference type="Gene3D" id="1.10.3480.10">
    <property type="entry name" value="TorD-like"/>
    <property type="match status" value="1"/>
</dbReference>
<dbReference type="InterPro" id="IPR036411">
    <property type="entry name" value="TorD-like_sf"/>
</dbReference>
<evidence type="ECO:0000313" key="3">
    <source>
        <dbReference type="Proteomes" id="UP001232750"/>
    </source>
</evidence>
<dbReference type="InterPro" id="IPR020945">
    <property type="entry name" value="DMSO/NO3_reduct_chaperone"/>
</dbReference>
<dbReference type="Pfam" id="PF02613">
    <property type="entry name" value="Nitrate_red_del"/>
    <property type="match status" value="1"/>
</dbReference>
<keyword evidence="3" id="KW-1185">Reference proteome</keyword>
<reference evidence="2 3" key="1">
    <citation type="submission" date="2023-05" db="EMBL/GenBank/DDBJ databases">
        <title>Gordonibacter KGMB12511T sp. nov., isolated from faeces of healthy Korean.</title>
        <authorList>
            <person name="Kim H.S."/>
            <person name="Kim J.-S."/>
            <person name="Suh M.K."/>
            <person name="Eom M.K."/>
            <person name="Do H.E."/>
            <person name="Lee J.-S."/>
        </authorList>
    </citation>
    <scope>NUCLEOTIDE SEQUENCE [LARGE SCALE GENOMIC DNA]</scope>
    <source>
        <strain evidence="2 3">KGMB12511</strain>
    </source>
</reference>
<gene>
    <name evidence="2" type="ORF">QNJ86_08810</name>
</gene>
<dbReference type="InterPro" id="IPR050289">
    <property type="entry name" value="TorD/DmsD_chaperones"/>
</dbReference>
<name>A0ABT7DQU1_9ACTN</name>
<dbReference type="EMBL" id="JASJEU010000016">
    <property type="protein sequence ID" value="MDJ1650896.1"/>
    <property type="molecule type" value="Genomic_DNA"/>
</dbReference>
<sequence>MDEHTIEQLGMRLANRAYLQRIFHIVFGAEPSAEELATLGSPETVAQFHALAEVFRQDDLGICMESIASSAAEVLADAEKLCASLGDRADDAAYVEALKSDFTRLFLVPGEAYVHPWESPYIGKEVMLFQESTLDVRHRYAEYGFKAVEFGHFPEDHVSMMMDFLAHLSTRAFDAFGDGRDDEVRRILLSQQDFAREHLLNWLPAFRDKVHEKDTQGVYRRLADALVAFLMVDECFVEQALAEIG</sequence>
<evidence type="ECO:0000256" key="1">
    <source>
        <dbReference type="ARBA" id="ARBA00023186"/>
    </source>
</evidence>
<dbReference type="RefSeq" id="WP_283832240.1">
    <property type="nucleotide sequence ID" value="NZ_JASJEU010000016.1"/>
</dbReference>
<organism evidence="2 3">
    <name type="scientific">Gordonibacter faecis</name>
    <dbReference type="NCBI Taxonomy" id="3047475"/>
    <lineage>
        <taxon>Bacteria</taxon>
        <taxon>Bacillati</taxon>
        <taxon>Actinomycetota</taxon>
        <taxon>Coriobacteriia</taxon>
        <taxon>Eggerthellales</taxon>
        <taxon>Eggerthellaceae</taxon>
        <taxon>Gordonibacter</taxon>
    </lineage>
</organism>
<protein>
    <submittedName>
        <fullName evidence="2">Molecular chaperone TorD family protein</fullName>
    </submittedName>
</protein>
<proteinExistence type="predicted"/>